<dbReference type="Pfam" id="PF10094">
    <property type="entry name" value="DUF2332"/>
    <property type="match status" value="1"/>
</dbReference>
<organism evidence="2 3">
    <name type="scientific">Litorihabitans aurantiacus</name>
    <dbReference type="NCBI Taxonomy" id="1930061"/>
    <lineage>
        <taxon>Bacteria</taxon>
        <taxon>Bacillati</taxon>
        <taxon>Actinomycetota</taxon>
        <taxon>Actinomycetes</taxon>
        <taxon>Micrococcales</taxon>
        <taxon>Beutenbergiaceae</taxon>
        <taxon>Litorihabitans</taxon>
    </lineage>
</organism>
<proteinExistence type="predicted"/>
<comment type="caution">
    <text evidence="2">The sequence shown here is derived from an EMBL/GenBank/DDBJ whole genome shotgun (WGS) entry which is preliminary data.</text>
</comment>
<dbReference type="Proteomes" id="UP001157161">
    <property type="component" value="Unassembled WGS sequence"/>
</dbReference>
<evidence type="ECO:0000313" key="2">
    <source>
        <dbReference type="EMBL" id="GMA32138.1"/>
    </source>
</evidence>
<gene>
    <name evidence="2" type="ORF">GCM10025875_21300</name>
</gene>
<name>A0AA38CQ88_9MICO</name>
<evidence type="ECO:0000256" key="1">
    <source>
        <dbReference type="SAM" id="MobiDB-lite"/>
    </source>
</evidence>
<keyword evidence="3" id="KW-1185">Reference proteome</keyword>
<dbReference type="EMBL" id="BSUM01000001">
    <property type="protein sequence ID" value="GMA32138.1"/>
    <property type="molecule type" value="Genomic_DNA"/>
</dbReference>
<sequence>MPAAAWEGVAQRYVRWADLEAAGMSPRYDEWARSLAADAEVVALVESLPRDRQQPNLVFASVRAVGVPTDPWPRGAVSAAAAGPCPGQGPSLRTNGALRVREDPICAHRTPGDH</sequence>
<dbReference type="AlphaFoldDB" id="A0AA38CQ88"/>
<feature type="compositionally biased region" description="Low complexity" evidence="1">
    <location>
        <begin position="79"/>
        <end position="90"/>
    </location>
</feature>
<dbReference type="InterPro" id="IPR011200">
    <property type="entry name" value="UCP012608"/>
</dbReference>
<accession>A0AA38CQ88</accession>
<dbReference type="RefSeq" id="WP_284250844.1">
    <property type="nucleotide sequence ID" value="NZ_BSUM01000001.1"/>
</dbReference>
<reference evidence="2" key="2">
    <citation type="submission" date="2023-02" db="EMBL/GenBank/DDBJ databases">
        <authorList>
            <person name="Sun Q."/>
            <person name="Mori K."/>
        </authorList>
    </citation>
    <scope>NUCLEOTIDE SEQUENCE</scope>
    <source>
        <strain evidence="2">NBRC 112290</strain>
    </source>
</reference>
<feature type="region of interest" description="Disordered" evidence="1">
    <location>
        <begin position="78"/>
        <end position="114"/>
    </location>
</feature>
<protein>
    <submittedName>
        <fullName evidence="2">Uncharacterized protein</fullName>
    </submittedName>
</protein>
<evidence type="ECO:0000313" key="3">
    <source>
        <dbReference type="Proteomes" id="UP001157161"/>
    </source>
</evidence>
<reference evidence="2" key="1">
    <citation type="journal article" date="2014" name="Int. J. Syst. Evol. Microbiol.">
        <title>Complete genome sequence of Corynebacterium casei LMG S-19264T (=DSM 44701T), isolated from a smear-ripened cheese.</title>
        <authorList>
            <consortium name="US DOE Joint Genome Institute (JGI-PGF)"/>
            <person name="Walter F."/>
            <person name="Albersmeier A."/>
            <person name="Kalinowski J."/>
            <person name="Ruckert C."/>
        </authorList>
    </citation>
    <scope>NUCLEOTIDE SEQUENCE</scope>
    <source>
        <strain evidence="2">NBRC 112290</strain>
    </source>
</reference>
<feature type="compositionally biased region" description="Basic and acidic residues" evidence="1">
    <location>
        <begin position="99"/>
        <end position="114"/>
    </location>
</feature>